<organism evidence="3 4">
    <name type="scientific">Hymenobacter mucosus</name>
    <dbReference type="NCBI Taxonomy" id="1411120"/>
    <lineage>
        <taxon>Bacteria</taxon>
        <taxon>Pseudomonadati</taxon>
        <taxon>Bacteroidota</taxon>
        <taxon>Cytophagia</taxon>
        <taxon>Cytophagales</taxon>
        <taxon>Hymenobacteraceae</taxon>
        <taxon>Hymenobacter</taxon>
    </lineage>
</organism>
<dbReference type="GO" id="GO:0003677">
    <property type="term" value="F:DNA binding"/>
    <property type="evidence" value="ECO:0007669"/>
    <property type="project" value="InterPro"/>
</dbReference>
<evidence type="ECO:0000313" key="3">
    <source>
        <dbReference type="EMBL" id="SNS08340.1"/>
    </source>
</evidence>
<dbReference type="Proteomes" id="UP000198310">
    <property type="component" value="Unassembled WGS sequence"/>
</dbReference>
<proteinExistence type="predicted"/>
<name>A0A239BK20_9BACT</name>
<dbReference type="RefSeq" id="WP_245855421.1">
    <property type="nucleotide sequence ID" value="NZ_FZNS01000029.1"/>
</dbReference>
<dbReference type="EMBL" id="FZNS01000029">
    <property type="protein sequence ID" value="SNS08340.1"/>
    <property type="molecule type" value="Genomic_DNA"/>
</dbReference>
<dbReference type="Pfam" id="PF02371">
    <property type="entry name" value="Transposase_20"/>
    <property type="match status" value="1"/>
</dbReference>
<dbReference type="InterPro" id="IPR047650">
    <property type="entry name" value="Transpos_IS110"/>
</dbReference>
<reference evidence="4" key="1">
    <citation type="submission" date="2017-06" db="EMBL/GenBank/DDBJ databases">
        <authorList>
            <person name="Varghese N."/>
            <person name="Submissions S."/>
        </authorList>
    </citation>
    <scope>NUCLEOTIDE SEQUENCE [LARGE SCALE GENOMIC DNA]</scope>
    <source>
        <strain evidence="4">DSM 28041</strain>
    </source>
</reference>
<dbReference type="PANTHER" id="PTHR33055:SF3">
    <property type="entry name" value="PUTATIVE TRANSPOSASE FOR IS117-RELATED"/>
    <property type="match status" value="1"/>
</dbReference>
<dbReference type="GO" id="GO:0006313">
    <property type="term" value="P:DNA transposition"/>
    <property type="evidence" value="ECO:0007669"/>
    <property type="project" value="InterPro"/>
</dbReference>
<evidence type="ECO:0000259" key="1">
    <source>
        <dbReference type="Pfam" id="PF01548"/>
    </source>
</evidence>
<dbReference type="GO" id="GO:0004803">
    <property type="term" value="F:transposase activity"/>
    <property type="evidence" value="ECO:0007669"/>
    <property type="project" value="InterPro"/>
</dbReference>
<dbReference type="NCBIfam" id="NF033542">
    <property type="entry name" value="transpos_IS110"/>
    <property type="match status" value="1"/>
</dbReference>
<evidence type="ECO:0000259" key="2">
    <source>
        <dbReference type="Pfam" id="PF02371"/>
    </source>
</evidence>
<feature type="domain" description="Transposase IS116/IS110/IS902 C-terminal" evidence="2">
    <location>
        <begin position="216"/>
        <end position="300"/>
    </location>
</feature>
<sequence length="363" mass="40390">MPTAHPCTSPLKFVVGIDIAKDTFVACFGQIDARQHLRFGKQTSFDNTLTGFAALLSWTEKQAVLPAPIWFVVEATGVYYEELAYFLSDKAQALSVLLPNKAKHFAQSTEQKSKTDQLDARLLCRLGLERALPAWQPPSPALRQLRALARERQSLTGHGARLKVKIHAYQHSYQPDARSLSRLATQQTLIQQQLLAVDQDLAALLEAEPELGRKLRQLTSVPGIGLTTAIVVVAETSGFVLVDNERQLASYAGLDVVQRQSGLFAGATRISRRGNVRLRTALYLPAISSLRYNPQQMAFYTRLRARHPNGKPGVIAVMRKLLLLCYSLWKNDRMYDPQYHPAVNELAAALESVHPETNEKAPV</sequence>
<gene>
    <name evidence="3" type="ORF">SAMN06269173_1291</name>
</gene>
<feature type="domain" description="Transposase IS110-like N-terminal" evidence="1">
    <location>
        <begin position="15"/>
        <end position="169"/>
    </location>
</feature>
<evidence type="ECO:0000313" key="4">
    <source>
        <dbReference type="Proteomes" id="UP000198310"/>
    </source>
</evidence>
<accession>A0A239BK20</accession>
<dbReference type="Pfam" id="PF01548">
    <property type="entry name" value="DEDD_Tnp_IS110"/>
    <property type="match status" value="1"/>
</dbReference>
<protein>
    <submittedName>
        <fullName evidence="3">Transposase</fullName>
    </submittedName>
</protein>
<dbReference type="PANTHER" id="PTHR33055">
    <property type="entry name" value="TRANSPOSASE FOR INSERTION SEQUENCE ELEMENT IS1111A"/>
    <property type="match status" value="1"/>
</dbReference>
<keyword evidence="4" id="KW-1185">Reference proteome</keyword>
<dbReference type="InterPro" id="IPR002525">
    <property type="entry name" value="Transp_IS110-like_N"/>
</dbReference>
<dbReference type="InterPro" id="IPR003346">
    <property type="entry name" value="Transposase_20"/>
</dbReference>
<dbReference type="AlphaFoldDB" id="A0A239BK20"/>